<sequence>MHLDNLCYYVDGLEKLISGCPVLEDLILKDPFLRGDYKSIETRPLLLVRSQTLKMFRFIRKWRMDGTGSSVEIDAPRLEYLSFRDSDQFERLVVKNLSSLCKIDIDTEFFVDRLGSALEPEGLRKSDIILAFLTGISSVKHMIISQRTLMNVYLYSKLEPIPKLHNLSHLQTAFSSSFIHLLPVVLESCPNLKNLILDFSVSVELGKIDLTYVPRCLSSTLECVEIRKLVTWEKTGMKLVRYLLDNSEVLMKVNLSFTNPVEDLDVYEELLNSVKRFRRCQIKLFH</sequence>
<feature type="domain" description="FBD" evidence="1">
    <location>
        <begin position="215"/>
        <end position="285"/>
    </location>
</feature>
<dbReference type="PANTHER" id="PTHR31900:SF33">
    <property type="entry name" value="PROTEIN WITH RNI-LIKE_FBD-LIKE DOMAIN"/>
    <property type="match status" value="1"/>
</dbReference>
<accession>A0A6D2HG42</accession>
<dbReference type="InterPro" id="IPR032675">
    <property type="entry name" value="LRR_dom_sf"/>
</dbReference>
<organism evidence="2 3">
    <name type="scientific">Microthlaspi erraticum</name>
    <dbReference type="NCBI Taxonomy" id="1685480"/>
    <lineage>
        <taxon>Eukaryota</taxon>
        <taxon>Viridiplantae</taxon>
        <taxon>Streptophyta</taxon>
        <taxon>Embryophyta</taxon>
        <taxon>Tracheophyta</taxon>
        <taxon>Spermatophyta</taxon>
        <taxon>Magnoliopsida</taxon>
        <taxon>eudicotyledons</taxon>
        <taxon>Gunneridae</taxon>
        <taxon>Pentapetalae</taxon>
        <taxon>rosids</taxon>
        <taxon>malvids</taxon>
        <taxon>Brassicales</taxon>
        <taxon>Brassicaceae</taxon>
        <taxon>Coluteocarpeae</taxon>
        <taxon>Microthlaspi</taxon>
    </lineage>
</organism>
<gene>
    <name evidence="2" type="ORF">MERR_LOCUS2034</name>
</gene>
<proteinExistence type="predicted"/>
<reference evidence="2" key="1">
    <citation type="submission" date="2020-01" db="EMBL/GenBank/DDBJ databases">
        <authorList>
            <person name="Mishra B."/>
        </authorList>
    </citation>
    <scope>NUCLEOTIDE SEQUENCE [LARGE SCALE GENOMIC DNA]</scope>
</reference>
<evidence type="ECO:0000313" key="3">
    <source>
        <dbReference type="Proteomes" id="UP000467841"/>
    </source>
</evidence>
<dbReference type="PANTHER" id="PTHR31900">
    <property type="entry name" value="F-BOX/RNI SUPERFAMILY PROTEIN-RELATED"/>
    <property type="match status" value="1"/>
</dbReference>
<dbReference type="EMBL" id="CACVBM020000122">
    <property type="protein sequence ID" value="CAA7014799.1"/>
    <property type="molecule type" value="Genomic_DNA"/>
</dbReference>
<evidence type="ECO:0000259" key="1">
    <source>
        <dbReference type="SMART" id="SM00579"/>
    </source>
</evidence>
<dbReference type="Gene3D" id="3.80.10.10">
    <property type="entry name" value="Ribonuclease Inhibitor"/>
    <property type="match status" value="1"/>
</dbReference>
<dbReference type="SMART" id="SM00579">
    <property type="entry name" value="FBD"/>
    <property type="match status" value="1"/>
</dbReference>
<dbReference type="InterPro" id="IPR050232">
    <property type="entry name" value="FBL13/AtMIF1-like"/>
</dbReference>
<dbReference type="Proteomes" id="UP000467841">
    <property type="component" value="Unassembled WGS sequence"/>
</dbReference>
<dbReference type="SUPFAM" id="SSF52047">
    <property type="entry name" value="RNI-like"/>
    <property type="match status" value="1"/>
</dbReference>
<name>A0A6D2HG42_9BRAS</name>
<protein>
    <recommendedName>
        <fullName evidence="1">FBD domain-containing protein</fullName>
    </recommendedName>
</protein>
<keyword evidence="3" id="KW-1185">Reference proteome</keyword>
<dbReference type="AlphaFoldDB" id="A0A6D2HG42"/>
<evidence type="ECO:0000313" key="2">
    <source>
        <dbReference type="EMBL" id="CAA7014799.1"/>
    </source>
</evidence>
<dbReference type="InterPro" id="IPR006566">
    <property type="entry name" value="FBD"/>
</dbReference>
<dbReference type="Pfam" id="PF08387">
    <property type="entry name" value="FBD"/>
    <property type="match status" value="1"/>
</dbReference>
<comment type="caution">
    <text evidence="2">The sequence shown here is derived from an EMBL/GenBank/DDBJ whole genome shotgun (WGS) entry which is preliminary data.</text>
</comment>
<dbReference type="OrthoDB" id="1077610at2759"/>